<accession>A0A419EZ33</accession>
<keyword evidence="1" id="KW-0238">DNA-binding</keyword>
<gene>
    <name evidence="1" type="ORF">C4532_09215</name>
</gene>
<dbReference type="GO" id="GO:0003677">
    <property type="term" value="F:DNA binding"/>
    <property type="evidence" value="ECO:0007669"/>
    <property type="project" value="UniProtKB-KW"/>
</dbReference>
<dbReference type="AlphaFoldDB" id="A0A419EZ33"/>
<name>A0A419EZ33_9BACT</name>
<evidence type="ECO:0000313" key="2">
    <source>
        <dbReference type="Proteomes" id="UP000285961"/>
    </source>
</evidence>
<organism evidence="1 2">
    <name type="scientific">Candidatus Abyssobacteria bacterium SURF_17</name>
    <dbReference type="NCBI Taxonomy" id="2093361"/>
    <lineage>
        <taxon>Bacteria</taxon>
        <taxon>Pseudomonadati</taxon>
        <taxon>Candidatus Hydrogenedentota</taxon>
        <taxon>Candidatus Abyssobacteria</taxon>
    </lineage>
</organism>
<proteinExistence type="predicted"/>
<protein>
    <submittedName>
        <fullName evidence="1">DNA-binding response regulator</fullName>
    </submittedName>
</protein>
<sequence length="70" mass="7699">MDLMPVQSEVIEFVKTGVAGFILRNATIDYFLHTIRSVAEGKRVLPPPLAGSLFSHIVEYVLQSGRAALQ</sequence>
<dbReference type="EMBL" id="QZKI01000070">
    <property type="protein sequence ID" value="RJP70458.1"/>
    <property type="molecule type" value="Genomic_DNA"/>
</dbReference>
<evidence type="ECO:0000313" key="1">
    <source>
        <dbReference type="EMBL" id="RJP70458.1"/>
    </source>
</evidence>
<dbReference type="Proteomes" id="UP000285961">
    <property type="component" value="Unassembled WGS sequence"/>
</dbReference>
<reference evidence="1 2" key="1">
    <citation type="journal article" date="2017" name="ISME J.">
        <title>Energy and carbon metabolisms in a deep terrestrial subsurface fluid microbial community.</title>
        <authorList>
            <person name="Momper L."/>
            <person name="Jungbluth S.P."/>
            <person name="Lee M.D."/>
            <person name="Amend J.P."/>
        </authorList>
    </citation>
    <scope>NUCLEOTIDE SEQUENCE [LARGE SCALE GENOMIC DNA]</scope>
    <source>
        <strain evidence="1">SURF_17</strain>
    </source>
</reference>
<comment type="caution">
    <text evidence="1">The sequence shown here is derived from an EMBL/GenBank/DDBJ whole genome shotgun (WGS) entry which is preliminary data.</text>
</comment>